<keyword evidence="5" id="KW-0547">Nucleotide-binding</keyword>
<dbReference type="PROSITE" id="PS00211">
    <property type="entry name" value="ABC_TRANSPORTER_1"/>
    <property type="match status" value="1"/>
</dbReference>
<evidence type="ECO:0000256" key="10">
    <source>
        <dbReference type="ARBA" id="ARBA00023136"/>
    </source>
</evidence>
<feature type="domain" description="ABC transporter" evidence="12">
    <location>
        <begin position="335"/>
        <end position="568"/>
    </location>
</feature>
<dbReference type="EC" id="3.6.3.25" evidence="14"/>
<feature type="transmembrane region" description="Helical" evidence="11">
    <location>
        <begin position="158"/>
        <end position="177"/>
    </location>
</feature>
<feature type="transmembrane region" description="Helical" evidence="11">
    <location>
        <begin position="14"/>
        <end position="35"/>
    </location>
</feature>
<keyword evidence="14" id="KW-0378">Hydrolase</keyword>
<evidence type="ECO:0000256" key="1">
    <source>
        <dbReference type="ARBA" id="ARBA00004651"/>
    </source>
</evidence>
<dbReference type="FunFam" id="3.40.50.300:FF:000287">
    <property type="entry name" value="Multidrug ABC transporter ATP-binding protein"/>
    <property type="match status" value="1"/>
</dbReference>
<dbReference type="InterPro" id="IPR039421">
    <property type="entry name" value="Type_1_exporter"/>
</dbReference>
<keyword evidence="3" id="KW-1003">Cell membrane</keyword>
<gene>
    <name evidence="14" type="ORF">ASZ90_006761</name>
</gene>
<dbReference type="GO" id="GO:0015421">
    <property type="term" value="F:ABC-type oligopeptide transporter activity"/>
    <property type="evidence" value="ECO:0007669"/>
    <property type="project" value="TreeGrafter"/>
</dbReference>
<dbReference type="SMART" id="SM00382">
    <property type="entry name" value="AAA"/>
    <property type="match status" value="1"/>
</dbReference>
<dbReference type="InterPro" id="IPR011917">
    <property type="entry name" value="ABC_transpr_lipidA"/>
</dbReference>
<dbReference type="InterPro" id="IPR036640">
    <property type="entry name" value="ABC1_TM_sf"/>
</dbReference>
<accession>A0A0W8FR85</accession>
<keyword evidence="9" id="KW-0445">Lipid transport</keyword>
<keyword evidence="8 11" id="KW-1133">Transmembrane helix</keyword>
<dbReference type="GO" id="GO:0034040">
    <property type="term" value="F:ATPase-coupled lipid transmembrane transporter activity"/>
    <property type="evidence" value="ECO:0007669"/>
    <property type="project" value="InterPro"/>
</dbReference>
<evidence type="ECO:0000256" key="8">
    <source>
        <dbReference type="ARBA" id="ARBA00022989"/>
    </source>
</evidence>
<dbReference type="InterPro" id="IPR017871">
    <property type="entry name" value="ABC_transporter-like_CS"/>
</dbReference>
<dbReference type="Pfam" id="PF00005">
    <property type="entry name" value="ABC_tran"/>
    <property type="match status" value="1"/>
</dbReference>
<reference evidence="14" key="1">
    <citation type="journal article" date="2015" name="Proc. Natl. Acad. Sci. U.S.A.">
        <title>Networks of energetic and metabolic interactions define dynamics in microbial communities.</title>
        <authorList>
            <person name="Embree M."/>
            <person name="Liu J.K."/>
            <person name="Al-Bassam M.M."/>
            <person name="Zengler K."/>
        </authorList>
    </citation>
    <scope>NUCLEOTIDE SEQUENCE</scope>
</reference>
<dbReference type="Gene3D" id="1.20.1560.10">
    <property type="entry name" value="ABC transporter type 1, transmembrane domain"/>
    <property type="match status" value="1"/>
</dbReference>
<evidence type="ECO:0000259" key="12">
    <source>
        <dbReference type="PROSITE" id="PS50893"/>
    </source>
</evidence>
<protein>
    <submittedName>
        <fullName evidence="14">Lipid a export atp-binding/permease protein msba</fullName>
        <ecNumber evidence="14">3.6.3.25</ecNumber>
    </submittedName>
</protein>
<feature type="transmembrane region" description="Helical" evidence="11">
    <location>
        <begin position="236"/>
        <end position="263"/>
    </location>
</feature>
<evidence type="ECO:0000256" key="4">
    <source>
        <dbReference type="ARBA" id="ARBA00022692"/>
    </source>
</evidence>
<evidence type="ECO:0000256" key="3">
    <source>
        <dbReference type="ARBA" id="ARBA00022475"/>
    </source>
</evidence>
<name>A0A0W8FR85_9ZZZZ</name>
<dbReference type="InterPro" id="IPR003593">
    <property type="entry name" value="AAA+_ATPase"/>
</dbReference>
<dbReference type="PANTHER" id="PTHR43394">
    <property type="entry name" value="ATP-DEPENDENT PERMEASE MDL1, MITOCHONDRIAL"/>
    <property type="match status" value="1"/>
</dbReference>
<dbReference type="PANTHER" id="PTHR43394:SF1">
    <property type="entry name" value="ATP-BINDING CASSETTE SUB-FAMILY B MEMBER 10, MITOCHONDRIAL"/>
    <property type="match status" value="1"/>
</dbReference>
<feature type="transmembrane region" description="Helical" evidence="11">
    <location>
        <begin position="55"/>
        <end position="72"/>
    </location>
</feature>
<dbReference type="AlphaFoldDB" id="A0A0W8FR85"/>
<dbReference type="PROSITE" id="PS50893">
    <property type="entry name" value="ABC_TRANSPORTER_2"/>
    <property type="match status" value="1"/>
</dbReference>
<dbReference type="GO" id="GO:0016887">
    <property type="term" value="F:ATP hydrolysis activity"/>
    <property type="evidence" value="ECO:0007669"/>
    <property type="project" value="InterPro"/>
</dbReference>
<keyword evidence="2" id="KW-0813">Transport</keyword>
<organism evidence="14">
    <name type="scientific">hydrocarbon metagenome</name>
    <dbReference type="NCBI Taxonomy" id="938273"/>
    <lineage>
        <taxon>unclassified sequences</taxon>
        <taxon>metagenomes</taxon>
        <taxon>ecological metagenomes</taxon>
    </lineage>
</organism>
<evidence type="ECO:0000256" key="7">
    <source>
        <dbReference type="ARBA" id="ARBA00022967"/>
    </source>
</evidence>
<evidence type="ECO:0000256" key="9">
    <source>
        <dbReference type="ARBA" id="ARBA00023055"/>
    </source>
</evidence>
<dbReference type="Gene3D" id="3.40.50.300">
    <property type="entry name" value="P-loop containing nucleotide triphosphate hydrolases"/>
    <property type="match status" value="1"/>
</dbReference>
<dbReference type="SUPFAM" id="SSF52540">
    <property type="entry name" value="P-loop containing nucleoside triphosphate hydrolases"/>
    <property type="match status" value="1"/>
</dbReference>
<feature type="domain" description="ABC transmembrane type-1" evidence="13">
    <location>
        <begin position="19"/>
        <end position="301"/>
    </location>
</feature>
<keyword evidence="4 11" id="KW-0812">Transmembrane</keyword>
<feature type="transmembrane region" description="Helical" evidence="11">
    <location>
        <begin position="269"/>
        <end position="286"/>
    </location>
</feature>
<keyword evidence="10 11" id="KW-0472">Membrane</keyword>
<sequence>METFKRLLLMARQYYVRFILAVICMIIAGGLQSALPLIAKPAIDEIFVNKDIASLKWIPFAVIAIFLFKGLCNYGQAILMSSIGLRIVTNLRNQLYEQIQKQSLSFFADHPTGLLMSRITNDVQSVQTASAEAITALVKDSFMLLGLVGVIFYTDWKLALIAMVVFPLTVYPIAWFGRKIRNVTTSTQITMGTLNSLLQETISGTRIVKAFGMEKYESKRFAAENEKLFKYNMKSVSVNAISSPLMDFLGGLGIAAVIFYGGYNVVQGNSTPGTFFSFIAALLMLYEPVKRLTNINNTINQGIAGADRIFSIIDRVPDIEDKSDVVILPHVTQSIDIENVTFCYDEKPVLKNINLSIKAGEVVAFVGMSGGGKTSLVNLIPRFYDVSAGRIMIDGYDIRDVSLKSLRSQIAIVTQQTILFNDTVRNNIAYGDIQRTEEDIINAAKAANAHDFIMRLPKGYESNIGELGTKLSGGEKQRISIARALLKNAPILILDEATSSLDTEAEIEVQDALDNLMKGRTTLVIAHRLSTIRNADRIIALVSGKIVEEGDHETLMKKKGEYFRLYNLQFKDEGSDERNDQLAKDMG</sequence>
<proteinExistence type="predicted"/>
<evidence type="ECO:0000259" key="13">
    <source>
        <dbReference type="PROSITE" id="PS50929"/>
    </source>
</evidence>
<dbReference type="InterPro" id="IPR011527">
    <property type="entry name" value="ABC1_TM_dom"/>
</dbReference>
<dbReference type="PROSITE" id="PS50929">
    <property type="entry name" value="ABC_TM1F"/>
    <property type="match status" value="1"/>
</dbReference>
<evidence type="ECO:0000256" key="11">
    <source>
        <dbReference type="SAM" id="Phobius"/>
    </source>
</evidence>
<dbReference type="GO" id="GO:0005886">
    <property type="term" value="C:plasma membrane"/>
    <property type="evidence" value="ECO:0007669"/>
    <property type="project" value="UniProtKB-SubCell"/>
</dbReference>
<dbReference type="CDD" id="cd18552">
    <property type="entry name" value="ABC_6TM_MsbA_like"/>
    <property type="match status" value="1"/>
</dbReference>
<dbReference type="NCBIfam" id="TIGR02203">
    <property type="entry name" value="MsbA_lipidA"/>
    <property type="match status" value="1"/>
</dbReference>
<evidence type="ECO:0000256" key="5">
    <source>
        <dbReference type="ARBA" id="ARBA00022741"/>
    </source>
</evidence>
<feature type="transmembrane region" description="Helical" evidence="11">
    <location>
        <begin position="133"/>
        <end position="152"/>
    </location>
</feature>
<dbReference type="EMBL" id="LNQE01000906">
    <property type="protein sequence ID" value="KUG23455.1"/>
    <property type="molecule type" value="Genomic_DNA"/>
</dbReference>
<evidence type="ECO:0000313" key="14">
    <source>
        <dbReference type="EMBL" id="KUG23455.1"/>
    </source>
</evidence>
<comment type="caution">
    <text evidence="14">The sequence shown here is derived from an EMBL/GenBank/DDBJ whole genome shotgun (WGS) entry which is preliminary data.</text>
</comment>
<dbReference type="FunFam" id="1.20.1560.10:FF:000011">
    <property type="entry name" value="Multidrug ABC transporter ATP-binding protein"/>
    <property type="match status" value="1"/>
</dbReference>
<evidence type="ECO:0000256" key="2">
    <source>
        <dbReference type="ARBA" id="ARBA00022448"/>
    </source>
</evidence>
<keyword evidence="7" id="KW-1278">Translocase</keyword>
<dbReference type="InterPro" id="IPR027417">
    <property type="entry name" value="P-loop_NTPase"/>
</dbReference>
<dbReference type="InterPro" id="IPR003439">
    <property type="entry name" value="ABC_transporter-like_ATP-bd"/>
</dbReference>
<dbReference type="SUPFAM" id="SSF90123">
    <property type="entry name" value="ABC transporter transmembrane region"/>
    <property type="match status" value="1"/>
</dbReference>
<comment type="subcellular location">
    <subcellularLocation>
        <location evidence="1">Cell membrane</location>
        <topology evidence="1">Multi-pass membrane protein</topology>
    </subcellularLocation>
</comment>
<dbReference type="Pfam" id="PF00664">
    <property type="entry name" value="ABC_membrane"/>
    <property type="match status" value="1"/>
</dbReference>
<dbReference type="GO" id="GO:0005524">
    <property type="term" value="F:ATP binding"/>
    <property type="evidence" value="ECO:0007669"/>
    <property type="project" value="UniProtKB-KW"/>
</dbReference>
<evidence type="ECO:0000256" key="6">
    <source>
        <dbReference type="ARBA" id="ARBA00022840"/>
    </source>
</evidence>
<keyword evidence="6 14" id="KW-0067">ATP-binding</keyword>